<reference evidence="2 3" key="1">
    <citation type="journal article" date="2011" name="Cell">
        <title>Insight into structure and assembly of the nuclear pore complex by utilizing the genome of a eukaryotic thermophile.</title>
        <authorList>
            <person name="Amlacher S."/>
            <person name="Sarges P."/>
            <person name="Flemming D."/>
            <person name="van Noort V."/>
            <person name="Kunze R."/>
            <person name="Devos D.P."/>
            <person name="Arumugam M."/>
            <person name="Bork P."/>
            <person name="Hurt E."/>
        </authorList>
    </citation>
    <scope>NUCLEOTIDE SEQUENCE [LARGE SCALE GENOMIC DNA]</scope>
    <source>
        <strain evidence="3">DSM 1495 / CBS 144.50 / IMI 039719</strain>
    </source>
</reference>
<feature type="compositionally biased region" description="Acidic residues" evidence="1">
    <location>
        <begin position="321"/>
        <end position="336"/>
    </location>
</feature>
<dbReference type="RefSeq" id="XP_006694986.1">
    <property type="nucleotide sequence ID" value="XM_006694923.1"/>
</dbReference>
<keyword evidence="3" id="KW-1185">Reference proteome</keyword>
<dbReference type="Proteomes" id="UP000008066">
    <property type="component" value="Unassembled WGS sequence"/>
</dbReference>
<organism evidence="3">
    <name type="scientific">Chaetomium thermophilum (strain DSM 1495 / CBS 144.50 / IMI 039719)</name>
    <name type="common">Thermochaetoides thermophila</name>
    <dbReference type="NCBI Taxonomy" id="759272"/>
    <lineage>
        <taxon>Eukaryota</taxon>
        <taxon>Fungi</taxon>
        <taxon>Dikarya</taxon>
        <taxon>Ascomycota</taxon>
        <taxon>Pezizomycotina</taxon>
        <taxon>Sordariomycetes</taxon>
        <taxon>Sordariomycetidae</taxon>
        <taxon>Sordariales</taxon>
        <taxon>Chaetomiaceae</taxon>
        <taxon>Thermochaetoides</taxon>
    </lineage>
</organism>
<evidence type="ECO:0000313" key="2">
    <source>
        <dbReference type="EMBL" id="EGS20101.1"/>
    </source>
</evidence>
<protein>
    <submittedName>
        <fullName evidence="2">Uncharacterized protein</fullName>
    </submittedName>
</protein>
<dbReference type="AlphaFoldDB" id="G0S9J0"/>
<proteinExistence type="predicted"/>
<accession>G0S9J0</accession>
<sequence>MHHLTGSQDKVNFEAAEKYSATGSRHRGRLFGSKKGNHPERKVTNGPFLHELPPAALNDANVSVSSHDVDDEVVTKHGVEWVDPDWKVTSCLFPHERPVVKANDNDNVVSIANKGYDTQSLVGAGKDNEKIVRPIAIPSRIMAHPDWEMSDSLFPHELETIPKHHKSTSSVSSDGVKSTHFLFPHELPTIPSDRIMPSNGTDAVKGTHFLSPHDIPAWFNHSANSSLSNMSEAGYSHSHHGSVHSNHDEGHLAARPLIEIHNVTDLVNAINNPTAGGSISRTSSISSSIRRERSLLFASWDGVWRFPGLAESEQGDYFVRDEEEEDNDEEDGDDDVLQLVVRKDDN</sequence>
<feature type="region of interest" description="Disordered" evidence="1">
    <location>
        <begin position="315"/>
        <end position="346"/>
    </location>
</feature>
<evidence type="ECO:0000256" key="1">
    <source>
        <dbReference type="SAM" id="MobiDB-lite"/>
    </source>
</evidence>
<evidence type="ECO:0000313" key="3">
    <source>
        <dbReference type="Proteomes" id="UP000008066"/>
    </source>
</evidence>
<dbReference type="EMBL" id="GL988043">
    <property type="protein sequence ID" value="EGS20101.1"/>
    <property type="molecule type" value="Genomic_DNA"/>
</dbReference>
<name>G0S9J0_CHATD</name>
<dbReference type="GeneID" id="18258644"/>
<dbReference type="HOGENOM" id="CLU_801677_0_0_1"/>
<dbReference type="KEGG" id="cthr:CTHT_0046060"/>
<gene>
    <name evidence="2" type="ORF">CTHT_0046060</name>
</gene>